<evidence type="ECO:0000313" key="2">
    <source>
        <dbReference type="EMBL" id="MDO4841485.1"/>
    </source>
</evidence>
<dbReference type="Pfam" id="PF00106">
    <property type="entry name" value="adh_short"/>
    <property type="match status" value="1"/>
</dbReference>
<dbReference type="InterPro" id="IPR036291">
    <property type="entry name" value="NAD(P)-bd_dom_sf"/>
</dbReference>
<keyword evidence="3" id="KW-1185">Reference proteome</keyword>
<dbReference type="PANTHER" id="PTHR42760">
    <property type="entry name" value="SHORT-CHAIN DEHYDROGENASES/REDUCTASES FAMILY MEMBER"/>
    <property type="match status" value="1"/>
</dbReference>
<dbReference type="EMBL" id="JAUMVS010000021">
    <property type="protein sequence ID" value="MDO4841485.1"/>
    <property type="molecule type" value="Genomic_DNA"/>
</dbReference>
<dbReference type="Gene3D" id="3.40.50.720">
    <property type="entry name" value="NAD(P)-binding Rossmann-like Domain"/>
    <property type="match status" value="1"/>
</dbReference>
<name>A0AA43U8T0_9ACTN</name>
<proteinExistence type="inferred from homology"/>
<dbReference type="SUPFAM" id="SSF51735">
    <property type="entry name" value="NAD(P)-binding Rossmann-fold domains"/>
    <property type="match status" value="1"/>
</dbReference>
<organism evidence="2 3">
    <name type="scientific">Phoenicibacter congonensis</name>
    <dbReference type="NCBI Taxonomy" id="1944646"/>
    <lineage>
        <taxon>Bacteria</taxon>
        <taxon>Bacillati</taxon>
        <taxon>Actinomycetota</taxon>
        <taxon>Coriobacteriia</taxon>
        <taxon>Eggerthellales</taxon>
        <taxon>Eggerthellaceae</taxon>
        <taxon>Phoenicibacter</taxon>
    </lineage>
</organism>
<dbReference type="GO" id="GO:0016616">
    <property type="term" value="F:oxidoreductase activity, acting on the CH-OH group of donors, NAD or NADP as acceptor"/>
    <property type="evidence" value="ECO:0007669"/>
    <property type="project" value="TreeGrafter"/>
</dbReference>
<comment type="similarity">
    <text evidence="1">Belongs to the short-chain dehydrogenases/reductases (SDR) family.</text>
</comment>
<gene>
    <name evidence="2" type="ORF">Q3982_02265</name>
</gene>
<dbReference type="PRINTS" id="PR00081">
    <property type="entry name" value="GDHRDH"/>
</dbReference>
<evidence type="ECO:0000256" key="1">
    <source>
        <dbReference type="ARBA" id="ARBA00006484"/>
    </source>
</evidence>
<protein>
    <submittedName>
        <fullName evidence="2">SDR family oxidoreductase</fullName>
    </submittedName>
</protein>
<dbReference type="CDD" id="cd05233">
    <property type="entry name" value="SDR_c"/>
    <property type="match status" value="1"/>
</dbReference>
<accession>A0AA43U8T0</accession>
<evidence type="ECO:0000313" key="3">
    <source>
        <dbReference type="Proteomes" id="UP001168575"/>
    </source>
</evidence>
<reference evidence="2" key="1">
    <citation type="submission" date="2023-07" db="EMBL/GenBank/DDBJ databases">
        <title>Between Cages and Wild: Unraveling the Impact of Captivity on Animal Microbiomes and Antimicrobial Resistance.</title>
        <authorList>
            <person name="Schmartz G.P."/>
            <person name="Rehner J."/>
            <person name="Schuff M.J."/>
            <person name="Becker S.L."/>
            <person name="Kravczyk M."/>
            <person name="Gurevich A."/>
            <person name="Francke R."/>
            <person name="Mueller R."/>
            <person name="Keller V."/>
            <person name="Keller A."/>
        </authorList>
    </citation>
    <scope>NUCLEOTIDE SEQUENCE</scope>
    <source>
        <strain evidence="2">S12M_St_49</strain>
    </source>
</reference>
<dbReference type="InterPro" id="IPR002347">
    <property type="entry name" value="SDR_fam"/>
</dbReference>
<dbReference type="AlphaFoldDB" id="A0AA43U8T0"/>
<dbReference type="Pfam" id="PF13561">
    <property type="entry name" value="adh_short_C2"/>
    <property type="match status" value="1"/>
</dbReference>
<dbReference type="Proteomes" id="UP001168575">
    <property type="component" value="Unassembled WGS sequence"/>
</dbReference>
<sequence length="271" mass="29409">MAYVSVITGGTGGMGIEIAKRLAKNTKILLCGRRESKLAEAKAALKDCENVEYAVMDVVNRDDIKAAVEKAREMGEVKNVIHAAGVNEFTNGKPNDPGFILENNIKGAQYIAEAFLPIICEGGSYLNIASMSSYYNPLPDYIDAFVEAMGGNFEPVKEKVGSKSDKAYAVSKMFVRWYTLSSIQRAAARGARINSISPGLIWTPMAKEFEDVIPGSMTAYATTLPVPRMGEASEIADLVEQLCDNGYINGCDILIDGGNIGNLTFEQFDEF</sequence>
<comment type="caution">
    <text evidence="2">The sequence shown here is derived from an EMBL/GenBank/DDBJ whole genome shotgun (WGS) entry which is preliminary data.</text>
</comment>